<dbReference type="AlphaFoldDB" id="A0A6J4NFW1"/>
<sequence>GATGDIHCCGGAAGRGRVRRRLGGCGRGWRWADPAAGTAHRPARRHRTGHCAGHQQGVVGLGNGDQLDHLRDQDQAGLADHRAAGGRRCGWVGARCTGGEVPAEAVLHPDRARCAGRGGHLHLAQTRARDDLPPPARRASALPPDGRDRARCRRLRRHPRPRHRVFLRDLARRSARVRLLGGQRQGEDRQPSDQPRSHRRFQRLRVGVVEAGSDDGGGQPGRWVPGSPDGDQPRQRVRPQGVPGCAGRAHRQAGLRHRAGVLL</sequence>
<feature type="non-terminal residue" evidence="2">
    <location>
        <position position="263"/>
    </location>
</feature>
<proteinExistence type="predicted"/>
<protein>
    <submittedName>
        <fullName evidence="2">Uncharacterized protein</fullName>
    </submittedName>
</protein>
<reference evidence="2" key="1">
    <citation type="submission" date="2020-02" db="EMBL/GenBank/DDBJ databases">
        <authorList>
            <person name="Meier V. D."/>
        </authorList>
    </citation>
    <scope>NUCLEOTIDE SEQUENCE</scope>
    <source>
        <strain evidence="2">AVDCRST_MAG75</strain>
    </source>
</reference>
<dbReference type="EMBL" id="CADCUO010000068">
    <property type="protein sequence ID" value="CAA9383958.1"/>
    <property type="molecule type" value="Genomic_DNA"/>
</dbReference>
<feature type="region of interest" description="Disordered" evidence="1">
    <location>
        <begin position="128"/>
        <end position="165"/>
    </location>
</feature>
<accession>A0A6J4NFW1</accession>
<feature type="compositionally biased region" description="Basic residues" evidence="1">
    <location>
        <begin position="150"/>
        <end position="165"/>
    </location>
</feature>
<evidence type="ECO:0000256" key="1">
    <source>
        <dbReference type="SAM" id="MobiDB-lite"/>
    </source>
</evidence>
<feature type="compositionally biased region" description="Basic residues" evidence="1">
    <location>
        <begin position="248"/>
        <end position="263"/>
    </location>
</feature>
<gene>
    <name evidence="2" type="ORF">AVDCRST_MAG75-1159</name>
</gene>
<name>A0A6J4NFW1_9ACTN</name>
<organism evidence="2">
    <name type="scientific">uncultured Propionibacteriaceae bacterium</name>
    <dbReference type="NCBI Taxonomy" id="257457"/>
    <lineage>
        <taxon>Bacteria</taxon>
        <taxon>Bacillati</taxon>
        <taxon>Actinomycetota</taxon>
        <taxon>Actinomycetes</taxon>
        <taxon>Propionibacteriales</taxon>
        <taxon>Propionibacteriaceae</taxon>
        <taxon>environmental samples</taxon>
    </lineage>
</organism>
<feature type="non-terminal residue" evidence="2">
    <location>
        <position position="1"/>
    </location>
</feature>
<evidence type="ECO:0000313" key="2">
    <source>
        <dbReference type="EMBL" id="CAA9383958.1"/>
    </source>
</evidence>
<feature type="region of interest" description="Disordered" evidence="1">
    <location>
        <begin position="177"/>
        <end position="263"/>
    </location>
</feature>